<dbReference type="Gene3D" id="1.10.10.790">
    <property type="entry name" value="Surp module"/>
    <property type="match status" value="2"/>
</dbReference>
<comment type="subcellular location">
    <subcellularLocation>
        <location evidence="1">Nucleus</location>
    </subcellularLocation>
</comment>
<dbReference type="SMART" id="SM00648">
    <property type="entry name" value="SWAP"/>
    <property type="match status" value="2"/>
</dbReference>
<dbReference type="GO" id="GO:0005681">
    <property type="term" value="C:spliceosomal complex"/>
    <property type="evidence" value="ECO:0007669"/>
    <property type="project" value="UniProtKB-KW"/>
</dbReference>
<evidence type="ECO:0000256" key="5">
    <source>
        <dbReference type="ARBA" id="ARBA00023187"/>
    </source>
</evidence>
<dbReference type="CDD" id="cd01800">
    <property type="entry name" value="Ubl_SF3a120"/>
    <property type="match status" value="1"/>
</dbReference>
<dbReference type="GO" id="GO:0005686">
    <property type="term" value="C:U2 snRNP"/>
    <property type="evidence" value="ECO:0007669"/>
    <property type="project" value="UniProtKB-ARBA"/>
</dbReference>
<feature type="compositionally biased region" description="Pro residues" evidence="7">
    <location>
        <begin position="531"/>
        <end position="544"/>
    </location>
</feature>
<dbReference type="PANTHER" id="PTHR15316:SF1">
    <property type="entry name" value="SPLICING FACTOR 3A SUBUNIT 1"/>
    <property type="match status" value="1"/>
</dbReference>
<keyword evidence="3" id="KW-0747">Spliceosome</keyword>
<dbReference type="Gene3D" id="3.10.20.90">
    <property type="entry name" value="Phosphatidylinositol 3-kinase Catalytic Subunit, Chain A, domain 1"/>
    <property type="match status" value="1"/>
</dbReference>
<evidence type="ECO:0000256" key="1">
    <source>
        <dbReference type="ARBA" id="ARBA00004123"/>
    </source>
</evidence>
<organism evidence="10 11">
    <name type="scientific">Arabidopsis thaliana</name>
    <name type="common">Mouse-ear cress</name>
    <dbReference type="NCBI Taxonomy" id="3702"/>
    <lineage>
        <taxon>Eukaryota</taxon>
        <taxon>Viridiplantae</taxon>
        <taxon>Streptophyta</taxon>
        <taxon>Embryophyta</taxon>
        <taxon>Tracheophyta</taxon>
        <taxon>Spermatophyta</taxon>
        <taxon>Magnoliopsida</taxon>
        <taxon>eudicotyledons</taxon>
        <taxon>Gunneridae</taxon>
        <taxon>Pentapetalae</taxon>
        <taxon>rosids</taxon>
        <taxon>malvids</taxon>
        <taxon>Brassicales</taxon>
        <taxon>Brassicaceae</taxon>
        <taxon>Camelineae</taxon>
        <taxon>Arabidopsis</taxon>
    </lineage>
</organism>
<dbReference type="FunFam" id="1.10.10.790:FF:000001">
    <property type="entry name" value="Splicing factor 3a, subunit 1"/>
    <property type="match status" value="1"/>
</dbReference>
<reference evidence="10 11" key="1">
    <citation type="submission" date="2020-09" db="EMBL/GenBank/DDBJ databases">
        <authorList>
            <person name="Ashkenazy H."/>
        </authorList>
    </citation>
    <scope>NUCLEOTIDE SEQUENCE [LARGE SCALE GENOMIC DNA]</scope>
    <source>
        <strain evidence="11">cv. Cdm-0</strain>
    </source>
</reference>
<dbReference type="GO" id="GO:0045292">
    <property type="term" value="P:mRNA cis splicing, via spliceosome"/>
    <property type="evidence" value="ECO:0007669"/>
    <property type="project" value="InterPro"/>
</dbReference>
<feature type="domain" description="SURP motif" evidence="9">
    <location>
        <begin position="184"/>
        <end position="226"/>
    </location>
</feature>
<evidence type="ECO:0000256" key="6">
    <source>
        <dbReference type="ARBA" id="ARBA00023242"/>
    </source>
</evidence>
<accession>A0A7G2DQR8</accession>
<dbReference type="InterPro" id="IPR035563">
    <property type="entry name" value="SF3As1_ubi"/>
</dbReference>
<dbReference type="AlphaFoldDB" id="A0A7G2DQR8"/>
<dbReference type="FunFam" id="1.10.10.790:FF:000002">
    <property type="entry name" value="Splicing factor 3A subunit 1"/>
    <property type="match status" value="1"/>
</dbReference>
<dbReference type="InterPro" id="IPR035967">
    <property type="entry name" value="SWAP/Surp_sf"/>
</dbReference>
<dbReference type="Pfam" id="PF01805">
    <property type="entry name" value="Surp"/>
    <property type="match status" value="2"/>
</dbReference>
<evidence type="ECO:0000256" key="4">
    <source>
        <dbReference type="ARBA" id="ARBA00022737"/>
    </source>
</evidence>
<evidence type="ECO:0000259" key="9">
    <source>
        <dbReference type="PROSITE" id="PS50128"/>
    </source>
</evidence>
<feature type="compositionally biased region" description="Acidic residues" evidence="7">
    <location>
        <begin position="131"/>
        <end position="144"/>
    </location>
</feature>
<dbReference type="PANTHER" id="PTHR15316">
    <property type="entry name" value="SPLICEOSOME ASSOCIATED PROTEIN 114/SWAP SPLICING FACTOR-RELATED"/>
    <property type="match status" value="1"/>
</dbReference>
<dbReference type="Pfam" id="PF12230">
    <property type="entry name" value="PRP21_like_P"/>
    <property type="match status" value="1"/>
</dbReference>
<keyword evidence="2" id="KW-0507">mRNA processing</keyword>
<dbReference type="Pfam" id="PF00240">
    <property type="entry name" value="ubiquitin"/>
    <property type="match status" value="1"/>
</dbReference>
<keyword evidence="5" id="KW-0508">mRNA splicing</keyword>
<dbReference type="FunFam" id="3.10.20.90:FF:000178">
    <property type="entry name" value="Probable splicing factor 3A subunit 1"/>
    <property type="match status" value="1"/>
</dbReference>
<dbReference type="InterPro" id="IPR000061">
    <property type="entry name" value="Surp"/>
</dbReference>
<feature type="domain" description="SURP motif" evidence="9">
    <location>
        <begin position="70"/>
        <end position="112"/>
    </location>
</feature>
<dbReference type="EMBL" id="LR881466">
    <property type="protein sequence ID" value="CAD5312721.1"/>
    <property type="molecule type" value="Genomic_DNA"/>
</dbReference>
<evidence type="ECO:0000256" key="3">
    <source>
        <dbReference type="ARBA" id="ARBA00022728"/>
    </source>
</evidence>
<keyword evidence="4" id="KW-0677">Repeat</keyword>
<dbReference type="SUPFAM" id="SSF54236">
    <property type="entry name" value="Ubiquitin-like"/>
    <property type="match status" value="1"/>
</dbReference>
<proteinExistence type="predicted"/>
<dbReference type="PROSITE" id="PS50128">
    <property type="entry name" value="SURP"/>
    <property type="match status" value="2"/>
</dbReference>
<dbReference type="InterPro" id="IPR045146">
    <property type="entry name" value="SF3A1"/>
</dbReference>
<gene>
    <name evidence="10" type="ORF">AT9943_LOCUS1255</name>
</gene>
<evidence type="ECO:0000256" key="7">
    <source>
        <dbReference type="SAM" id="MobiDB-lite"/>
    </source>
</evidence>
<dbReference type="InterPro" id="IPR022030">
    <property type="entry name" value="SF3A1_dom"/>
</dbReference>
<feature type="region of interest" description="Disordered" evidence="7">
    <location>
        <begin position="126"/>
        <end position="148"/>
    </location>
</feature>
<feature type="region of interest" description="Disordered" evidence="7">
    <location>
        <begin position="587"/>
        <end position="606"/>
    </location>
</feature>
<feature type="compositionally biased region" description="Low complexity" evidence="7">
    <location>
        <begin position="595"/>
        <end position="606"/>
    </location>
</feature>
<dbReference type="InterPro" id="IPR000626">
    <property type="entry name" value="Ubiquitin-like_dom"/>
</dbReference>
<dbReference type="SMART" id="SM00213">
    <property type="entry name" value="UBQ"/>
    <property type="match status" value="1"/>
</dbReference>
<dbReference type="InterPro" id="IPR029071">
    <property type="entry name" value="Ubiquitin-like_domsf"/>
</dbReference>
<feature type="region of interest" description="Disordered" evidence="7">
    <location>
        <begin position="509"/>
        <end position="544"/>
    </location>
</feature>
<evidence type="ECO:0000256" key="2">
    <source>
        <dbReference type="ARBA" id="ARBA00022664"/>
    </source>
</evidence>
<dbReference type="PROSITE" id="PS50053">
    <property type="entry name" value="UBIQUITIN_2"/>
    <property type="match status" value="1"/>
</dbReference>
<dbReference type="GO" id="GO:0003723">
    <property type="term" value="F:RNA binding"/>
    <property type="evidence" value="ECO:0007669"/>
    <property type="project" value="InterPro"/>
</dbReference>
<feature type="region of interest" description="Disordered" evidence="7">
    <location>
        <begin position="633"/>
        <end position="671"/>
    </location>
</feature>
<feature type="domain" description="Ubiquitin-like" evidence="8">
    <location>
        <begin position="713"/>
        <end position="769"/>
    </location>
</feature>
<dbReference type="SUPFAM" id="SSF109905">
    <property type="entry name" value="Surp module (SWAP domain)"/>
    <property type="match status" value="2"/>
</dbReference>
<sequence length="806" mass="90370">MFNSMKILPLEAPPADGNLGPLPPSQLTDEEIKENEFQGEQNNSIQAPIAVATHTNPIGIIYPPPEIRKIVETTAQFVSQNGLAFGNKVKTEKANNANFSFLKSDNPYHGFYRYKVTEYSCHIRDGAQGTDVDDTEDPKLDDESDAKPDLQAQFRAPRKILEAPEPEKYTVRLPEGIMEAELDIIKHTAQFVARNGQSFLRELMRREVNNSQFQFMKPTHSMFTFFTSLVDAYSEVLMPPRDLKEKLRKSVADLTTVLERCLNRLEWDRFQEEEKNKEEDEKEKERVQMVMIDWNDFAVVESIDFADEEDKDLPMPMTLEEVIRRSKVSAMEEDEIVEPGKEVEMDMDEEEVKLVAEGMRAANLEEYVGSVEIEEEAPMRIVKNWKRPEDRFLTERDSSKVVISRITGELIPITEMSEHMRISLIDPKFKEQKDRMFAKIRETTLAQDDEIAKNIVGLARLRPDIFGTTEEEVSNAVKADIEKKDEQPKQVIWDGHTGSIGRTANQALTQNSNGEQGDGVYGDPNSFPGPAAFPPPRPGVPTVRPLPPPQNLALNLPRPPPSVQYPGAPRPLGVPMMQPMYQQHQLSMSGPHGHPSMMMSRPPQMQPVMRVPPPPGSQFSHMQVPQPYGQLPPLSMGMMQPPPMAEMPPPPPPGEAPPPLPEEPEPKRQKLDESALVPEDQFLAQHPGPATIRVSKPNENDGQVMEITVQSLSENVGSLKEKIAGEMQIPANKQKLSGKSGFLKDNMSLAHYNVGAGEILTLSLRERASFGATLCSVPYEDAALLVFCGIIIVEEIVWFYADAATS</sequence>
<name>A0A7G2DQR8_ARATH</name>
<dbReference type="Proteomes" id="UP000516314">
    <property type="component" value="Chromosome 1"/>
</dbReference>
<evidence type="ECO:0000259" key="8">
    <source>
        <dbReference type="PROSITE" id="PS50053"/>
    </source>
</evidence>
<evidence type="ECO:0000313" key="11">
    <source>
        <dbReference type="Proteomes" id="UP000516314"/>
    </source>
</evidence>
<feature type="compositionally biased region" description="Pro residues" evidence="7">
    <location>
        <begin position="640"/>
        <end position="661"/>
    </location>
</feature>
<protein>
    <submittedName>
        <fullName evidence="10">(thale cress) hypothetical protein</fullName>
    </submittedName>
</protein>
<keyword evidence="6" id="KW-0539">Nucleus</keyword>
<evidence type="ECO:0000313" key="10">
    <source>
        <dbReference type="EMBL" id="CAD5312721.1"/>
    </source>
</evidence>